<proteinExistence type="predicted"/>
<protein>
    <submittedName>
        <fullName evidence="1">Molybdenum cofactor biosynthesis protein MoaE</fullName>
    </submittedName>
</protein>
<evidence type="ECO:0000313" key="2">
    <source>
        <dbReference type="Proteomes" id="UP001232725"/>
    </source>
</evidence>
<dbReference type="PANTHER" id="PTHR23404">
    <property type="entry name" value="MOLYBDOPTERIN SYNTHASE RELATED"/>
    <property type="match status" value="1"/>
</dbReference>
<dbReference type="CDD" id="cd00756">
    <property type="entry name" value="MoaE"/>
    <property type="match status" value="1"/>
</dbReference>
<dbReference type="Proteomes" id="UP001232725">
    <property type="component" value="Unassembled WGS sequence"/>
</dbReference>
<evidence type="ECO:0000313" key="1">
    <source>
        <dbReference type="EMBL" id="MDP5227844.1"/>
    </source>
</evidence>
<dbReference type="EMBL" id="JAVALS010000008">
    <property type="protein sequence ID" value="MDP5227844.1"/>
    <property type="molecule type" value="Genomic_DNA"/>
</dbReference>
<dbReference type="Gene3D" id="3.90.1170.40">
    <property type="entry name" value="Molybdopterin biosynthesis MoaE subunit"/>
    <property type="match status" value="1"/>
</dbReference>
<dbReference type="SUPFAM" id="SSF54690">
    <property type="entry name" value="Molybdopterin synthase subunit MoaE"/>
    <property type="match status" value="1"/>
</dbReference>
<organism evidence="1 2">
    <name type="scientific">Arthrobacter horti</name>
    <dbReference type="NCBI Taxonomy" id="3068273"/>
    <lineage>
        <taxon>Bacteria</taxon>
        <taxon>Bacillati</taxon>
        <taxon>Actinomycetota</taxon>
        <taxon>Actinomycetes</taxon>
        <taxon>Micrococcales</taxon>
        <taxon>Micrococcaceae</taxon>
        <taxon>Arthrobacter</taxon>
    </lineage>
</organism>
<comment type="caution">
    <text evidence="1">The sequence shown here is derived from an EMBL/GenBank/DDBJ whole genome shotgun (WGS) entry which is preliminary data.</text>
</comment>
<keyword evidence="2" id="KW-1185">Reference proteome</keyword>
<reference evidence="1 2" key="1">
    <citation type="submission" date="2023-08" db="EMBL/GenBank/DDBJ databases">
        <title>Arthrobacter horti sp. nov., isolated from forest soil.</title>
        <authorList>
            <person name="Park M."/>
        </authorList>
    </citation>
    <scope>NUCLEOTIDE SEQUENCE [LARGE SCALE GENOMIC DNA]</scope>
    <source>
        <strain evidence="1 2">YJM1</strain>
    </source>
</reference>
<sequence>MTIDNESVADASAGHATVLFAELSAEAISADAALAAVSNAHAGAVVTFCGVVRDHDGGKSVDRLAYSAHPSAQAALETIVDELGASHGTAAVWVSHRVGDLAIGDAALVCAVATAHRREAFELCSAIVERVKAEVPIWKEQFFTDGTVEWVGI</sequence>
<accession>A0ABT9IQG4</accession>
<gene>
    <name evidence="1" type="ORF">Q9R02_11820</name>
</gene>
<dbReference type="RefSeq" id="WP_305996895.1">
    <property type="nucleotide sequence ID" value="NZ_JAVALS010000008.1"/>
</dbReference>
<dbReference type="Pfam" id="PF02391">
    <property type="entry name" value="MoaE"/>
    <property type="match status" value="1"/>
</dbReference>
<dbReference type="InterPro" id="IPR003448">
    <property type="entry name" value="Mopterin_biosynth_MoaE"/>
</dbReference>
<name>A0ABT9IQG4_9MICC</name>
<dbReference type="InterPro" id="IPR036563">
    <property type="entry name" value="MoaE_sf"/>
</dbReference>